<keyword evidence="7" id="KW-0540">Nuclease</keyword>
<dbReference type="OrthoDB" id="10062286at2759"/>
<comment type="cofactor">
    <cofactor evidence="1">
        <name>a divalent metal cation</name>
        <dbReference type="ChEBI" id="CHEBI:60240"/>
    </cofactor>
</comment>
<evidence type="ECO:0000313" key="14">
    <source>
        <dbReference type="EMBL" id="KAA0703580.1"/>
    </source>
</evidence>
<evidence type="ECO:0000256" key="1">
    <source>
        <dbReference type="ARBA" id="ARBA00001968"/>
    </source>
</evidence>
<evidence type="ECO:0000256" key="7">
    <source>
        <dbReference type="ARBA" id="ARBA00022722"/>
    </source>
</evidence>
<dbReference type="Proteomes" id="UP000324632">
    <property type="component" value="Chromosome 19"/>
</dbReference>
<evidence type="ECO:0000256" key="10">
    <source>
        <dbReference type="ARBA" id="ARBA00023242"/>
    </source>
</evidence>
<dbReference type="EMBL" id="SOYY01000019">
    <property type="protein sequence ID" value="KAA0708011.1"/>
    <property type="molecule type" value="Genomic_DNA"/>
</dbReference>
<dbReference type="EMBL" id="SOYY01000005">
    <property type="protein sequence ID" value="KAA0721529.1"/>
    <property type="molecule type" value="Genomic_DNA"/>
</dbReference>
<evidence type="ECO:0000259" key="13">
    <source>
        <dbReference type="Pfam" id="PF13359"/>
    </source>
</evidence>
<protein>
    <recommendedName>
        <fullName evidence="5">Putative nuclease HARBI1</fullName>
    </recommendedName>
    <alternativeName>
        <fullName evidence="11">Harbinger transposase-derived nuclease</fullName>
    </alternativeName>
</protein>
<dbReference type="PANTHER" id="PTHR22930">
    <property type="match status" value="1"/>
</dbReference>
<evidence type="ECO:0000256" key="2">
    <source>
        <dbReference type="ARBA" id="ARBA00004123"/>
    </source>
</evidence>
<dbReference type="PRINTS" id="PR02086">
    <property type="entry name" value="PUTNUCHARBI1"/>
</dbReference>
<evidence type="ECO:0000313" key="17">
    <source>
        <dbReference type="EMBL" id="KAA0709052.1"/>
    </source>
</evidence>
<dbReference type="PANTHER" id="PTHR22930:SF267">
    <property type="entry name" value="NUCLEASE HARBI1-RELATED"/>
    <property type="match status" value="1"/>
</dbReference>
<dbReference type="GO" id="GO:0046872">
    <property type="term" value="F:metal ion binding"/>
    <property type="evidence" value="ECO:0007669"/>
    <property type="project" value="UniProtKB-KW"/>
</dbReference>
<dbReference type="EMBL" id="SOYY01000017">
    <property type="protein sequence ID" value="KAA0709051.1"/>
    <property type="molecule type" value="Genomic_DNA"/>
</dbReference>
<dbReference type="GO" id="GO:0005737">
    <property type="term" value="C:cytoplasm"/>
    <property type="evidence" value="ECO:0007669"/>
    <property type="project" value="UniProtKB-SubCell"/>
</dbReference>
<evidence type="ECO:0000313" key="19">
    <source>
        <dbReference type="EMBL" id="KAA0721529.1"/>
    </source>
</evidence>
<dbReference type="InterPro" id="IPR045249">
    <property type="entry name" value="HARBI1-like"/>
</dbReference>
<keyword evidence="6" id="KW-0963">Cytoplasm</keyword>
<comment type="similarity">
    <text evidence="4">Belongs to the HARBI1 family.</text>
</comment>
<comment type="function">
    <text evidence="12">Transposase-derived protein that may have nuclease activity. Does not have transposase activity.</text>
</comment>
<evidence type="ECO:0000256" key="5">
    <source>
        <dbReference type="ARBA" id="ARBA00015519"/>
    </source>
</evidence>
<dbReference type="Proteomes" id="UP000324632">
    <property type="component" value="Chromosome 24"/>
</dbReference>
<organism evidence="14 21">
    <name type="scientific">Triplophysa tibetana</name>
    <dbReference type="NCBI Taxonomy" id="1572043"/>
    <lineage>
        <taxon>Eukaryota</taxon>
        <taxon>Metazoa</taxon>
        <taxon>Chordata</taxon>
        <taxon>Craniata</taxon>
        <taxon>Vertebrata</taxon>
        <taxon>Euteleostomi</taxon>
        <taxon>Actinopterygii</taxon>
        <taxon>Neopterygii</taxon>
        <taxon>Teleostei</taxon>
        <taxon>Ostariophysi</taxon>
        <taxon>Cypriniformes</taxon>
        <taxon>Nemacheilidae</taxon>
        <taxon>Triplophysa</taxon>
    </lineage>
</organism>
<evidence type="ECO:0000256" key="12">
    <source>
        <dbReference type="ARBA" id="ARBA00045850"/>
    </source>
</evidence>
<evidence type="ECO:0000256" key="6">
    <source>
        <dbReference type="ARBA" id="ARBA00022490"/>
    </source>
</evidence>
<reference evidence="14 21" key="1">
    <citation type="journal article" date="2019" name="Mol. Ecol. Resour.">
        <title>Chromosome-level genome assembly of Triplophysa tibetana, a fish adapted to the harsh high-altitude environment of the Tibetan Plateau.</title>
        <authorList>
            <person name="Yang X."/>
            <person name="Liu H."/>
            <person name="Ma Z."/>
            <person name="Zou Y."/>
            <person name="Zou M."/>
            <person name="Mao Y."/>
            <person name="Li X."/>
            <person name="Wang H."/>
            <person name="Chen T."/>
            <person name="Wang W."/>
            <person name="Yang R."/>
        </authorList>
    </citation>
    <scope>NUCLEOTIDE SEQUENCE [LARGE SCALE GENOMIC DNA]</scope>
    <source>
        <strain evidence="14">TTIB1903HZAU</strain>
        <tissue evidence="14">Muscle</tissue>
    </source>
</reference>
<evidence type="ECO:0000256" key="3">
    <source>
        <dbReference type="ARBA" id="ARBA00004496"/>
    </source>
</evidence>
<evidence type="ECO:0000256" key="4">
    <source>
        <dbReference type="ARBA" id="ARBA00006958"/>
    </source>
</evidence>
<evidence type="ECO:0000313" key="21">
    <source>
        <dbReference type="Proteomes" id="UP000324632"/>
    </source>
</evidence>
<dbReference type="AlphaFoldDB" id="A0A5A9N1K9"/>
<evidence type="ECO:0000313" key="16">
    <source>
        <dbReference type="EMBL" id="KAA0709051.1"/>
    </source>
</evidence>
<dbReference type="EMBL" id="SOYY01000013">
    <property type="protein sequence ID" value="KAA0713101.1"/>
    <property type="molecule type" value="Genomic_DNA"/>
</dbReference>
<dbReference type="Pfam" id="PF13359">
    <property type="entry name" value="DDE_Tnp_4"/>
    <property type="match status" value="1"/>
</dbReference>
<evidence type="ECO:0000256" key="9">
    <source>
        <dbReference type="ARBA" id="ARBA00022801"/>
    </source>
</evidence>
<dbReference type="Proteomes" id="UP000324632">
    <property type="component" value="Chromosome 17"/>
</dbReference>
<keyword evidence="21" id="KW-1185">Reference proteome</keyword>
<comment type="subcellular location">
    <subcellularLocation>
        <location evidence="3">Cytoplasm</location>
    </subcellularLocation>
    <subcellularLocation>
        <location evidence="2">Nucleus</location>
    </subcellularLocation>
</comment>
<dbReference type="GO" id="GO:0004518">
    <property type="term" value="F:nuclease activity"/>
    <property type="evidence" value="ECO:0007669"/>
    <property type="project" value="UniProtKB-KW"/>
</dbReference>
<dbReference type="EMBL" id="SOYY01000024">
    <property type="protein sequence ID" value="KAA0703580.1"/>
    <property type="molecule type" value="Genomic_DNA"/>
</dbReference>
<evidence type="ECO:0000256" key="11">
    <source>
        <dbReference type="ARBA" id="ARBA00030126"/>
    </source>
</evidence>
<name>A0A5A9N1K9_9TELE</name>
<dbReference type="GO" id="GO:0005634">
    <property type="term" value="C:nucleus"/>
    <property type="evidence" value="ECO:0007669"/>
    <property type="project" value="UniProtKB-SubCell"/>
</dbReference>
<evidence type="ECO:0000313" key="18">
    <source>
        <dbReference type="EMBL" id="KAA0713101.1"/>
    </source>
</evidence>
<dbReference type="Proteomes" id="UP000324632">
    <property type="component" value="Chromosome 13"/>
</dbReference>
<keyword evidence="10" id="KW-0539">Nucleus</keyword>
<sequence length="344" mass="39037">MASPFLPNPVDISAQIVRRALRRERVFRDRQNPLDFPDSYLYERYRFSAEGMSYLCELLEPHITNVTRRSHALTVPQMVCIALRFFASGTYLYVVGDSENLGKNTVCRTIRKVVLALQGYINSFIVFPGHLSTMSIKEGFYKIAGFPRVIGAIDCTHVAISTALGEHEADYVNRKSFHSLNVQMTCDHECMITSLDSKWPGSVHDSRIFRESILCQRFEEGLFDGLLVGDRGYACQRFLLTPYPDPQTGPQNRFNVALSKTRVKIEMTFGILKARFNCLRRLRVSPERASQIVAACAILHNIATIRKEREPPQNQLLPDEIDPITLDHPAGAAVRDSITTQYFT</sequence>
<dbReference type="Proteomes" id="UP000324632">
    <property type="component" value="Chromosome 3"/>
</dbReference>
<proteinExistence type="inferred from homology"/>
<dbReference type="Proteomes" id="UP000324632">
    <property type="component" value="Chromosome 5"/>
</dbReference>
<dbReference type="InterPro" id="IPR026103">
    <property type="entry name" value="HARBI1_animal"/>
</dbReference>
<feature type="domain" description="DDE Tnp4" evidence="13">
    <location>
        <begin position="153"/>
        <end position="301"/>
    </location>
</feature>
<gene>
    <name evidence="18" type="ORF">E1301_Tti013635</name>
    <name evidence="20" type="ORF">E1301_Tti015349</name>
    <name evidence="14" type="ORF">E1301_Tti020272</name>
    <name evidence="15" type="ORF">E1301_Tti020993</name>
    <name evidence="19" type="ORF">E1301_Tti021144</name>
    <name evidence="17" type="ORF">E1301_Tti023020</name>
    <name evidence="16" type="ORF">E1301_Tti024012</name>
</gene>
<dbReference type="InterPro" id="IPR027806">
    <property type="entry name" value="HARBI1_dom"/>
</dbReference>
<dbReference type="GO" id="GO:0016787">
    <property type="term" value="F:hydrolase activity"/>
    <property type="evidence" value="ECO:0007669"/>
    <property type="project" value="UniProtKB-KW"/>
</dbReference>
<keyword evidence="8" id="KW-0479">Metal-binding</keyword>
<evidence type="ECO:0000313" key="15">
    <source>
        <dbReference type="EMBL" id="KAA0708011.1"/>
    </source>
</evidence>
<keyword evidence="9" id="KW-0378">Hydrolase</keyword>
<dbReference type="EMBL" id="SOYY01000003">
    <property type="protein sequence ID" value="KAA0723962.1"/>
    <property type="molecule type" value="Genomic_DNA"/>
</dbReference>
<evidence type="ECO:0000256" key="8">
    <source>
        <dbReference type="ARBA" id="ARBA00022723"/>
    </source>
</evidence>
<dbReference type="EMBL" id="SOYY01000017">
    <property type="protein sequence ID" value="KAA0709052.1"/>
    <property type="molecule type" value="Genomic_DNA"/>
</dbReference>
<accession>A0A5A9N1K9</accession>
<evidence type="ECO:0000313" key="20">
    <source>
        <dbReference type="EMBL" id="KAA0723962.1"/>
    </source>
</evidence>
<comment type="caution">
    <text evidence="14">The sequence shown here is derived from an EMBL/GenBank/DDBJ whole genome shotgun (WGS) entry which is preliminary data.</text>
</comment>